<dbReference type="InterPro" id="IPR013216">
    <property type="entry name" value="Methyltransf_11"/>
</dbReference>
<keyword evidence="6" id="KW-1185">Reference proteome</keyword>
<dbReference type="EMBL" id="JANQBD010000002">
    <property type="protein sequence ID" value="MCR8630429.1"/>
    <property type="molecule type" value="Genomic_DNA"/>
</dbReference>
<feature type="domain" description="Methyltransferase type 11" evidence="4">
    <location>
        <begin position="61"/>
        <end position="156"/>
    </location>
</feature>
<evidence type="ECO:0000256" key="3">
    <source>
        <dbReference type="ARBA" id="ARBA00022679"/>
    </source>
</evidence>
<dbReference type="InterPro" id="IPR051052">
    <property type="entry name" value="Diverse_substrate_MTase"/>
</dbReference>
<organism evidence="5 6">
    <name type="scientific">Paenibacillus radicis</name>
    <name type="common">ex Xue et al. 2023</name>
    <dbReference type="NCBI Taxonomy" id="2972489"/>
    <lineage>
        <taxon>Bacteria</taxon>
        <taxon>Bacillati</taxon>
        <taxon>Bacillota</taxon>
        <taxon>Bacilli</taxon>
        <taxon>Bacillales</taxon>
        <taxon>Paenibacillaceae</taxon>
        <taxon>Paenibacillus</taxon>
    </lineage>
</organism>
<name>A0ABT1YB66_9BACL</name>
<accession>A0ABT1YB66</accession>
<keyword evidence="2 5" id="KW-0489">Methyltransferase</keyword>
<dbReference type="SUPFAM" id="SSF53335">
    <property type="entry name" value="S-adenosyl-L-methionine-dependent methyltransferases"/>
    <property type="match status" value="1"/>
</dbReference>
<dbReference type="Gene3D" id="3.40.50.150">
    <property type="entry name" value="Vaccinia Virus protein VP39"/>
    <property type="match status" value="1"/>
</dbReference>
<dbReference type="GO" id="GO:0008168">
    <property type="term" value="F:methyltransferase activity"/>
    <property type="evidence" value="ECO:0007669"/>
    <property type="project" value="UniProtKB-KW"/>
</dbReference>
<dbReference type="GO" id="GO:0032259">
    <property type="term" value="P:methylation"/>
    <property type="evidence" value="ECO:0007669"/>
    <property type="project" value="UniProtKB-KW"/>
</dbReference>
<sequence length="273" mass="30698">MQKFSQVNKEETTMEDSIKNKVQQQFAKNAEKYVTSKRHAKGEDLSLLVSFSKADKNMDVLDIATGGGHVANALAPLVHRVTAYDLTEEMLTTAAEFIRGNGHSNVEFVKGDAEQLPFSAASFDLVTCRIAAHHFPDIPAFAKGAFQVVKPGGKLLLIDNVAPENDDFDQFYNEIEKQRDPSHVRAWKKSEWINLLESVGFRIETIVCFPKPFQFHDWCERSALPEEETALLETKMLQVSQEMQQFFSIQTDESGGLLSFTGEAVYFQAIRPS</sequence>
<reference evidence="5 6" key="1">
    <citation type="submission" date="2022-08" db="EMBL/GenBank/DDBJ databases">
        <title>Paenibacillus endoradicis sp. nov., Paenibacillus radicibacter sp. nov and Paenibacillus pararadicis sp. nov., three cold-adapted plant growth-promoting bacteria isolated from root of Larix gmelinii in Great Khingan.</title>
        <authorList>
            <person name="Xue H."/>
        </authorList>
    </citation>
    <scope>NUCLEOTIDE SEQUENCE [LARGE SCALE GENOMIC DNA]</scope>
    <source>
        <strain evidence="5 6">N5-1-1-5</strain>
    </source>
</reference>
<evidence type="ECO:0000259" key="4">
    <source>
        <dbReference type="Pfam" id="PF08241"/>
    </source>
</evidence>
<dbReference type="CDD" id="cd02440">
    <property type="entry name" value="AdoMet_MTases"/>
    <property type="match status" value="1"/>
</dbReference>
<proteinExistence type="inferred from homology"/>
<evidence type="ECO:0000313" key="6">
    <source>
        <dbReference type="Proteomes" id="UP001300012"/>
    </source>
</evidence>
<evidence type="ECO:0000313" key="5">
    <source>
        <dbReference type="EMBL" id="MCR8630429.1"/>
    </source>
</evidence>
<dbReference type="PANTHER" id="PTHR44942:SF4">
    <property type="entry name" value="METHYLTRANSFERASE TYPE 11 DOMAIN-CONTAINING PROTEIN"/>
    <property type="match status" value="1"/>
</dbReference>
<dbReference type="InterPro" id="IPR029063">
    <property type="entry name" value="SAM-dependent_MTases_sf"/>
</dbReference>
<evidence type="ECO:0000256" key="1">
    <source>
        <dbReference type="ARBA" id="ARBA00008361"/>
    </source>
</evidence>
<keyword evidence="3" id="KW-0808">Transferase</keyword>
<protein>
    <submittedName>
        <fullName evidence="5">Methyltransferase domain-containing protein</fullName>
    </submittedName>
</protein>
<gene>
    <name evidence="5" type="ORF">NV381_04335</name>
</gene>
<evidence type="ECO:0000256" key="2">
    <source>
        <dbReference type="ARBA" id="ARBA00022603"/>
    </source>
</evidence>
<dbReference type="Proteomes" id="UP001300012">
    <property type="component" value="Unassembled WGS sequence"/>
</dbReference>
<comment type="caution">
    <text evidence="5">The sequence shown here is derived from an EMBL/GenBank/DDBJ whole genome shotgun (WGS) entry which is preliminary data.</text>
</comment>
<dbReference type="RefSeq" id="WP_258212147.1">
    <property type="nucleotide sequence ID" value="NZ_JANQBD010000002.1"/>
</dbReference>
<dbReference type="Pfam" id="PF08241">
    <property type="entry name" value="Methyltransf_11"/>
    <property type="match status" value="1"/>
</dbReference>
<comment type="similarity">
    <text evidence="1">Belongs to the methyltransferase superfamily.</text>
</comment>
<dbReference type="PANTHER" id="PTHR44942">
    <property type="entry name" value="METHYLTRANSF_11 DOMAIN-CONTAINING PROTEIN"/>
    <property type="match status" value="1"/>
</dbReference>